<dbReference type="Proteomes" id="UP000199009">
    <property type="component" value="Chromosome I"/>
</dbReference>
<evidence type="ECO:0008006" key="3">
    <source>
        <dbReference type="Google" id="ProtNLM"/>
    </source>
</evidence>
<dbReference type="STRING" id="370764.SAMN04489810_0517"/>
<dbReference type="OrthoDB" id="8481162at2"/>
<reference evidence="1 2" key="1">
    <citation type="submission" date="2016-10" db="EMBL/GenBank/DDBJ databases">
        <authorList>
            <person name="de Groot N.N."/>
        </authorList>
    </citation>
    <scope>NUCLEOTIDE SEQUENCE [LARGE SCALE GENOMIC DNA]</scope>
    <source>
        <strain evidence="1 2">DSM 23142</strain>
    </source>
</reference>
<evidence type="ECO:0000313" key="1">
    <source>
        <dbReference type="EMBL" id="SDG51932.1"/>
    </source>
</evidence>
<dbReference type="EMBL" id="LT629692">
    <property type="protein sequence ID" value="SDG51932.1"/>
    <property type="molecule type" value="Genomic_DNA"/>
</dbReference>
<dbReference type="AlphaFoldDB" id="A0A1G7UWK4"/>
<proteinExistence type="predicted"/>
<evidence type="ECO:0000313" key="2">
    <source>
        <dbReference type="Proteomes" id="UP000199009"/>
    </source>
</evidence>
<sequence>MTDEQKALAVFLGDWSAEGTAYGNDGGGGEGSPWRSIHSARWHSGNFFVVQDERANGPFDTLSFLGWDPDRGTYFSWSVENHGFAREYLVERDGDVWTFTGDQERATITFSDQGRTQTHHWEFRPDGQWAPLCDRVATRVD</sequence>
<dbReference type="RefSeq" id="WP_091485754.1">
    <property type="nucleotide sequence ID" value="NZ_LT629692.1"/>
</dbReference>
<name>A0A1G7UWK4_9MICO</name>
<organism evidence="1 2">
    <name type="scientific">Microbacterium pygmaeum</name>
    <dbReference type="NCBI Taxonomy" id="370764"/>
    <lineage>
        <taxon>Bacteria</taxon>
        <taxon>Bacillati</taxon>
        <taxon>Actinomycetota</taxon>
        <taxon>Actinomycetes</taxon>
        <taxon>Micrococcales</taxon>
        <taxon>Microbacteriaceae</taxon>
        <taxon>Microbacterium</taxon>
    </lineage>
</organism>
<keyword evidence="2" id="KW-1185">Reference proteome</keyword>
<gene>
    <name evidence="1" type="ORF">SAMN04489810_0517</name>
</gene>
<accession>A0A1G7UWK4</accession>
<protein>
    <recommendedName>
        <fullName evidence="3">DUF1579 domain-containing protein</fullName>
    </recommendedName>
</protein>